<dbReference type="STRING" id="86666.SAMN04490247_1156"/>
<evidence type="ECO:0000256" key="1">
    <source>
        <dbReference type="ARBA" id="ARBA00023122"/>
    </source>
</evidence>
<proteinExistence type="predicted"/>
<dbReference type="NCBIfam" id="NF041630">
    <property type="entry name" value="CBS_CbpB"/>
    <property type="match status" value="1"/>
</dbReference>
<evidence type="ECO:0000259" key="3">
    <source>
        <dbReference type="PROSITE" id="PS51371"/>
    </source>
</evidence>
<dbReference type="Pfam" id="PF00571">
    <property type="entry name" value="CBS"/>
    <property type="match status" value="2"/>
</dbReference>
<dbReference type="Gene3D" id="3.10.580.10">
    <property type="entry name" value="CBS-domain"/>
    <property type="match status" value="1"/>
</dbReference>
<dbReference type="RefSeq" id="WP_093192889.1">
    <property type="nucleotide sequence ID" value="NZ_FNEV01000002.1"/>
</dbReference>
<dbReference type="InterPro" id="IPR051257">
    <property type="entry name" value="Diverse_CBS-Domain"/>
</dbReference>
<dbReference type="InterPro" id="IPR000644">
    <property type="entry name" value="CBS_dom"/>
</dbReference>
<evidence type="ECO:0000313" key="4">
    <source>
        <dbReference type="EMBL" id="SDJ18745.1"/>
    </source>
</evidence>
<accession>A0A1G8RQF8</accession>
<protein>
    <submittedName>
        <fullName evidence="4">CBS domain-containing protein</fullName>
    </submittedName>
</protein>
<name>A0A1G8RQF8_9BACI</name>
<dbReference type="InterPro" id="IPR048125">
    <property type="entry name" value="CBS_CbpB"/>
</dbReference>
<dbReference type="InterPro" id="IPR046342">
    <property type="entry name" value="CBS_dom_sf"/>
</dbReference>
<dbReference type="Proteomes" id="UP000199225">
    <property type="component" value="Unassembled WGS sequence"/>
</dbReference>
<dbReference type="PANTHER" id="PTHR43080:SF30">
    <property type="entry name" value="CYCLIC DI-AMP RECEPTOR B"/>
    <property type="match status" value="1"/>
</dbReference>
<dbReference type="OrthoDB" id="2375431at2"/>
<sequence>MLQMEREKNEMLLVEELMVPSEKVAHVQSGNPLEHALLVLIKTGYSAVPVLNPHFQFEGVISKTKILEEALGLEQFEMERLSDIAVHTVMDREIPCLKKDHTFIDALHKLIDHPFVCVTGENGEFDGIVTRREILKNVSKSYHESKNK</sequence>
<gene>
    <name evidence="4" type="ORF">SAMN04490247_1156</name>
</gene>
<dbReference type="PROSITE" id="PS51371">
    <property type="entry name" value="CBS"/>
    <property type="match status" value="2"/>
</dbReference>
<evidence type="ECO:0000256" key="2">
    <source>
        <dbReference type="PROSITE-ProRule" id="PRU00703"/>
    </source>
</evidence>
<dbReference type="SUPFAM" id="SSF54631">
    <property type="entry name" value="CBS-domain pair"/>
    <property type="match status" value="1"/>
</dbReference>
<reference evidence="5" key="1">
    <citation type="submission" date="2016-10" db="EMBL/GenBank/DDBJ databases">
        <authorList>
            <person name="Varghese N."/>
            <person name="Submissions S."/>
        </authorList>
    </citation>
    <scope>NUCLEOTIDE SEQUENCE [LARGE SCALE GENOMIC DNA]</scope>
    <source>
        <strain evidence="5">DSM 4771</strain>
    </source>
</reference>
<dbReference type="PANTHER" id="PTHR43080">
    <property type="entry name" value="CBS DOMAIN-CONTAINING PROTEIN CBSX3, MITOCHONDRIAL"/>
    <property type="match status" value="1"/>
</dbReference>
<evidence type="ECO:0000313" key="5">
    <source>
        <dbReference type="Proteomes" id="UP000199225"/>
    </source>
</evidence>
<keyword evidence="1 2" id="KW-0129">CBS domain</keyword>
<dbReference type="AlphaFoldDB" id="A0A1G8RQF8"/>
<feature type="domain" description="CBS" evidence="3">
    <location>
        <begin position="18"/>
        <end position="78"/>
    </location>
</feature>
<dbReference type="EMBL" id="FNEV01000002">
    <property type="protein sequence ID" value="SDJ18745.1"/>
    <property type="molecule type" value="Genomic_DNA"/>
</dbReference>
<feature type="domain" description="CBS" evidence="3">
    <location>
        <begin position="90"/>
        <end position="145"/>
    </location>
</feature>
<keyword evidence="5" id="KW-1185">Reference proteome</keyword>
<dbReference type="CDD" id="cd04643">
    <property type="entry name" value="CBS_pair_bac"/>
    <property type="match status" value="1"/>
</dbReference>
<organism evidence="4 5">
    <name type="scientific">Salimicrobium halophilum</name>
    <dbReference type="NCBI Taxonomy" id="86666"/>
    <lineage>
        <taxon>Bacteria</taxon>
        <taxon>Bacillati</taxon>
        <taxon>Bacillota</taxon>
        <taxon>Bacilli</taxon>
        <taxon>Bacillales</taxon>
        <taxon>Bacillaceae</taxon>
        <taxon>Salimicrobium</taxon>
    </lineage>
</organism>